<comment type="caution">
    <text evidence="2">The sequence shown here is derived from an EMBL/GenBank/DDBJ whole genome shotgun (WGS) entry which is preliminary data.</text>
</comment>
<dbReference type="Proteomes" id="UP001208570">
    <property type="component" value="Unassembled WGS sequence"/>
</dbReference>
<evidence type="ECO:0000313" key="3">
    <source>
        <dbReference type="Proteomes" id="UP001208570"/>
    </source>
</evidence>
<reference evidence="2" key="1">
    <citation type="journal article" date="2023" name="Mol. Biol. Evol.">
        <title>Third-Generation Sequencing Reveals the Adaptive Role of the Epigenome in Three Deep-Sea Polychaetes.</title>
        <authorList>
            <person name="Perez M."/>
            <person name="Aroh O."/>
            <person name="Sun Y."/>
            <person name="Lan Y."/>
            <person name="Juniper S.K."/>
            <person name="Young C.R."/>
            <person name="Angers B."/>
            <person name="Qian P.Y."/>
        </authorList>
    </citation>
    <scope>NUCLEOTIDE SEQUENCE</scope>
    <source>
        <strain evidence="2">P08H-3</strain>
    </source>
</reference>
<evidence type="ECO:0000313" key="2">
    <source>
        <dbReference type="EMBL" id="KAK2166253.1"/>
    </source>
</evidence>
<sequence length="163" mass="18587">MDGWMDIGLAGELDGWMKRWKEGWLRLAPVTILSRAHCLGKLHEQTEDCYRSLTTNKHTHRNRQHLDSIPRPAGLQGSALYGRAFVDKITAVIEEWSTRAGDFYLRRQQYYNINDHGDPRTKTKSEDNGSSCAVKTVDRRNTNLIDVLESQSGAPGCNSQNRR</sequence>
<feature type="compositionally biased region" description="Basic and acidic residues" evidence="1">
    <location>
        <begin position="115"/>
        <end position="127"/>
    </location>
</feature>
<evidence type="ECO:0000256" key="1">
    <source>
        <dbReference type="SAM" id="MobiDB-lite"/>
    </source>
</evidence>
<proteinExistence type="predicted"/>
<accession>A0AAD9NF46</accession>
<keyword evidence="3" id="KW-1185">Reference proteome</keyword>
<feature type="region of interest" description="Disordered" evidence="1">
    <location>
        <begin position="114"/>
        <end position="133"/>
    </location>
</feature>
<organism evidence="2 3">
    <name type="scientific">Paralvinella palmiformis</name>
    <dbReference type="NCBI Taxonomy" id="53620"/>
    <lineage>
        <taxon>Eukaryota</taxon>
        <taxon>Metazoa</taxon>
        <taxon>Spiralia</taxon>
        <taxon>Lophotrochozoa</taxon>
        <taxon>Annelida</taxon>
        <taxon>Polychaeta</taxon>
        <taxon>Sedentaria</taxon>
        <taxon>Canalipalpata</taxon>
        <taxon>Terebellida</taxon>
        <taxon>Terebelliformia</taxon>
        <taxon>Alvinellidae</taxon>
        <taxon>Paralvinella</taxon>
    </lineage>
</organism>
<dbReference type="EMBL" id="JAODUP010000040">
    <property type="protein sequence ID" value="KAK2166253.1"/>
    <property type="molecule type" value="Genomic_DNA"/>
</dbReference>
<gene>
    <name evidence="2" type="ORF">LSH36_40g05025</name>
</gene>
<protein>
    <submittedName>
        <fullName evidence="2">Uncharacterized protein</fullName>
    </submittedName>
</protein>
<name>A0AAD9NF46_9ANNE</name>
<dbReference type="AlphaFoldDB" id="A0AAD9NF46"/>